<dbReference type="AlphaFoldDB" id="A0A0C9Z5I7"/>
<feature type="compositionally biased region" description="Polar residues" evidence="1">
    <location>
        <begin position="588"/>
        <end position="597"/>
    </location>
</feature>
<reference evidence="2 3" key="1">
    <citation type="submission" date="2014-04" db="EMBL/GenBank/DDBJ databases">
        <authorList>
            <consortium name="DOE Joint Genome Institute"/>
            <person name="Kuo A."/>
            <person name="Ruytinx J."/>
            <person name="Rineau F."/>
            <person name="Colpaert J."/>
            <person name="Kohler A."/>
            <person name="Nagy L.G."/>
            <person name="Floudas D."/>
            <person name="Copeland A."/>
            <person name="Barry K.W."/>
            <person name="Cichocki N."/>
            <person name="Veneault-Fourrey C."/>
            <person name="LaButti K."/>
            <person name="Lindquist E.A."/>
            <person name="Lipzen A."/>
            <person name="Lundell T."/>
            <person name="Morin E."/>
            <person name="Murat C."/>
            <person name="Sun H."/>
            <person name="Tunlid A."/>
            <person name="Henrissat B."/>
            <person name="Grigoriev I.V."/>
            <person name="Hibbett D.S."/>
            <person name="Martin F."/>
            <person name="Nordberg H.P."/>
            <person name="Cantor M.N."/>
            <person name="Hua S.X."/>
        </authorList>
    </citation>
    <scope>NUCLEOTIDE SEQUENCE [LARGE SCALE GENOMIC DNA]</scope>
    <source>
        <strain evidence="2 3">UH-Slu-Lm8-n1</strain>
    </source>
</reference>
<protein>
    <submittedName>
        <fullName evidence="2">Uncharacterized protein</fullName>
    </submittedName>
</protein>
<dbReference type="EMBL" id="KN836143">
    <property type="protein sequence ID" value="KIK32700.1"/>
    <property type="molecule type" value="Genomic_DNA"/>
</dbReference>
<accession>A0A0C9Z5I7</accession>
<feature type="region of interest" description="Disordered" evidence="1">
    <location>
        <begin position="580"/>
        <end position="654"/>
    </location>
</feature>
<dbReference type="HOGENOM" id="CLU_354184_0_0_1"/>
<keyword evidence="3" id="KW-1185">Reference proteome</keyword>
<evidence type="ECO:0000256" key="1">
    <source>
        <dbReference type="SAM" id="MobiDB-lite"/>
    </source>
</evidence>
<proteinExistence type="predicted"/>
<evidence type="ECO:0000313" key="3">
    <source>
        <dbReference type="Proteomes" id="UP000054485"/>
    </source>
</evidence>
<dbReference type="OrthoDB" id="2667966at2759"/>
<sequence>MDPTYQFRNWTKREVGLLMKSKGTIKDIDGEYLYTVSGQVPQNCHIAAHYRVPLRALNKKFGTYRKIVTHLTDLSHPLVAQVRDTYLSVMDYIHNVRISFCLDVKGSSDPLGDAFRSPALDYYLWLDHIVGGFHDRCRVILEHDHHVTFRTVQNREVKDIIPLLDWGSYHATNCREYDFCGAFQGTVSEEDLERLLLAVDSSMQAGSEPQEPSSAHPEDKMETCEKLVVVESSTKAGSEPQEPSCAQHDDKMETGVKLHPVQNATLKETLPQLNSGDSTMVVVDSTDSYYAVNDTSMVPDNVSNEFTAEQFDDSAFVDYSACAEVFTDTKESQLLPSSVLRPFPDPFNWAYCKRAINTMGVKSTRFALSRWLVAYIVVRLRELHGLADDIPLDLTFATETDASLTHEQYCEIHGIHRFLKVVDAIPFERQSMAQFFICAARGLCLAHPRVDCAVQCDVESQGASADISDTFTDDAEQRHQGMRPTERDSTEASNTTDHTPPRSNSEPVTSVHDDAMADVPTFHGDGDDALAQSQTLQHTTDTMITLDVDNPCLSDSDWTLASINNIPTMDPLTVFTKSHADKGKDTTYDNPAVQQRQLRSRNSKEAAPATKPARTRRGVPSTRPNDSLNYRPGSTRPVIYAGPRNESKTTRTTHPSVLNYTIDDLVKGSQMDPTSLPPAIHAFVVDPTRDIFIESHITTQYNELLSVAQFLASALTTMSVPDNVMIAAASFLRFEFWLHDVALQCIEALGTGNITLPPLAHHVLVNLSSRASMEEASLRRDLETHISVNISTL</sequence>
<feature type="compositionally biased region" description="Polar residues" evidence="1">
    <location>
        <begin position="491"/>
        <end position="508"/>
    </location>
</feature>
<reference evidence="3" key="2">
    <citation type="submission" date="2015-01" db="EMBL/GenBank/DDBJ databases">
        <title>Evolutionary Origins and Diversification of the Mycorrhizal Mutualists.</title>
        <authorList>
            <consortium name="DOE Joint Genome Institute"/>
            <consortium name="Mycorrhizal Genomics Consortium"/>
            <person name="Kohler A."/>
            <person name="Kuo A."/>
            <person name="Nagy L.G."/>
            <person name="Floudas D."/>
            <person name="Copeland A."/>
            <person name="Barry K.W."/>
            <person name="Cichocki N."/>
            <person name="Veneault-Fourrey C."/>
            <person name="LaButti K."/>
            <person name="Lindquist E.A."/>
            <person name="Lipzen A."/>
            <person name="Lundell T."/>
            <person name="Morin E."/>
            <person name="Murat C."/>
            <person name="Riley R."/>
            <person name="Ohm R."/>
            <person name="Sun H."/>
            <person name="Tunlid A."/>
            <person name="Henrissat B."/>
            <person name="Grigoriev I.V."/>
            <person name="Hibbett D.S."/>
            <person name="Martin F."/>
        </authorList>
    </citation>
    <scope>NUCLEOTIDE SEQUENCE [LARGE SCALE GENOMIC DNA]</scope>
    <source>
        <strain evidence="3">UH-Slu-Lm8-n1</strain>
    </source>
</reference>
<dbReference type="Proteomes" id="UP000054485">
    <property type="component" value="Unassembled WGS sequence"/>
</dbReference>
<feature type="region of interest" description="Disordered" evidence="1">
    <location>
        <begin position="467"/>
        <end position="510"/>
    </location>
</feature>
<feature type="compositionally biased region" description="Basic and acidic residues" evidence="1">
    <location>
        <begin position="475"/>
        <end position="490"/>
    </location>
</feature>
<dbReference type="InParanoid" id="A0A0C9Z5I7"/>
<evidence type="ECO:0000313" key="2">
    <source>
        <dbReference type="EMBL" id="KIK32700.1"/>
    </source>
</evidence>
<organism evidence="2 3">
    <name type="scientific">Suillus luteus UH-Slu-Lm8-n1</name>
    <dbReference type="NCBI Taxonomy" id="930992"/>
    <lineage>
        <taxon>Eukaryota</taxon>
        <taxon>Fungi</taxon>
        <taxon>Dikarya</taxon>
        <taxon>Basidiomycota</taxon>
        <taxon>Agaricomycotina</taxon>
        <taxon>Agaricomycetes</taxon>
        <taxon>Agaricomycetidae</taxon>
        <taxon>Boletales</taxon>
        <taxon>Suillineae</taxon>
        <taxon>Suillaceae</taxon>
        <taxon>Suillus</taxon>
    </lineage>
</organism>
<name>A0A0C9Z5I7_9AGAM</name>
<gene>
    <name evidence="2" type="ORF">CY34DRAFT_18859</name>
</gene>